<gene>
    <name evidence="1" type="ORF">UFOPK3772_01400</name>
</gene>
<proteinExistence type="predicted"/>
<name>A0A6J7K188_9ZZZZ</name>
<sequence length="43" mass="4579">MPMVAVVTLGGFNEVDSFVASYLLGRVNLARSGILWGPARRAS</sequence>
<dbReference type="AlphaFoldDB" id="A0A6J7K188"/>
<dbReference type="EMBL" id="CAFBNE010000039">
    <property type="protein sequence ID" value="CAB4948821.1"/>
    <property type="molecule type" value="Genomic_DNA"/>
</dbReference>
<accession>A0A6J7K188</accession>
<organism evidence="1">
    <name type="scientific">freshwater metagenome</name>
    <dbReference type="NCBI Taxonomy" id="449393"/>
    <lineage>
        <taxon>unclassified sequences</taxon>
        <taxon>metagenomes</taxon>
        <taxon>ecological metagenomes</taxon>
    </lineage>
</organism>
<reference evidence="1" key="1">
    <citation type="submission" date="2020-05" db="EMBL/GenBank/DDBJ databases">
        <authorList>
            <person name="Chiriac C."/>
            <person name="Salcher M."/>
            <person name="Ghai R."/>
            <person name="Kavagutti S V."/>
        </authorList>
    </citation>
    <scope>NUCLEOTIDE SEQUENCE</scope>
</reference>
<evidence type="ECO:0000313" key="1">
    <source>
        <dbReference type="EMBL" id="CAB4948821.1"/>
    </source>
</evidence>
<protein>
    <submittedName>
        <fullName evidence="1">Unannotated protein</fullName>
    </submittedName>
</protein>